<comment type="caution">
    <text evidence="1">The sequence shown here is derived from an EMBL/GenBank/DDBJ whole genome shotgun (WGS) entry which is preliminary data.</text>
</comment>
<sequence>MEEARSQPGLPVPLAVFDIGQFPAMREFRFQGSLRQGHRRLETTVVDHFRITCLPNAGTSRIS</sequence>
<keyword evidence="2" id="KW-1185">Reference proteome</keyword>
<protein>
    <submittedName>
        <fullName evidence="1">Uncharacterized protein</fullName>
    </submittedName>
</protein>
<proteinExistence type="predicted"/>
<name>A0ABR0B0Y9_9CRUS</name>
<dbReference type="EMBL" id="JAOYFB010000039">
    <property type="protein sequence ID" value="KAK4031053.1"/>
    <property type="molecule type" value="Genomic_DNA"/>
</dbReference>
<organism evidence="1 2">
    <name type="scientific">Daphnia magna</name>
    <dbReference type="NCBI Taxonomy" id="35525"/>
    <lineage>
        <taxon>Eukaryota</taxon>
        <taxon>Metazoa</taxon>
        <taxon>Ecdysozoa</taxon>
        <taxon>Arthropoda</taxon>
        <taxon>Crustacea</taxon>
        <taxon>Branchiopoda</taxon>
        <taxon>Diplostraca</taxon>
        <taxon>Cladocera</taxon>
        <taxon>Anomopoda</taxon>
        <taxon>Daphniidae</taxon>
        <taxon>Daphnia</taxon>
    </lineage>
</organism>
<gene>
    <name evidence="1" type="ORF">OUZ56_024564</name>
</gene>
<dbReference type="Proteomes" id="UP001234178">
    <property type="component" value="Unassembled WGS sequence"/>
</dbReference>
<evidence type="ECO:0000313" key="2">
    <source>
        <dbReference type="Proteomes" id="UP001234178"/>
    </source>
</evidence>
<reference evidence="1 2" key="1">
    <citation type="journal article" date="2023" name="Nucleic Acids Res.">
        <title>The hologenome of Daphnia magna reveals possible DNA methylation and microbiome-mediated evolution of the host genome.</title>
        <authorList>
            <person name="Chaturvedi A."/>
            <person name="Li X."/>
            <person name="Dhandapani V."/>
            <person name="Marshall H."/>
            <person name="Kissane S."/>
            <person name="Cuenca-Cambronero M."/>
            <person name="Asole G."/>
            <person name="Calvet F."/>
            <person name="Ruiz-Romero M."/>
            <person name="Marangio P."/>
            <person name="Guigo R."/>
            <person name="Rago D."/>
            <person name="Mirbahai L."/>
            <person name="Eastwood N."/>
            <person name="Colbourne J.K."/>
            <person name="Zhou J."/>
            <person name="Mallon E."/>
            <person name="Orsini L."/>
        </authorList>
    </citation>
    <scope>NUCLEOTIDE SEQUENCE [LARGE SCALE GENOMIC DNA]</scope>
    <source>
        <strain evidence="1">LRV0_1</strain>
    </source>
</reference>
<evidence type="ECO:0000313" key="1">
    <source>
        <dbReference type="EMBL" id="KAK4031053.1"/>
    </source>
</evidence>
<accession>A0ABR0B0Y9</accession>